<dbReference type="KEGG" id="cgob:115020712"/>
<dbReference type="PANTHER" id="PTHR31551:SF1">
    <property type="entry name" value="COILED-COIL DOMAIN-CONTAINING PROTEIN 12"/>
    <property type="match status" value="1"/>
</dbReference>
<dbReference type="CTD" id="151903"/>
<evidence type="ECO:0000313" key="2">
    <source>
        <dbReference type="Proteomes" id="UP000504630"/>
    </source>
</evidence>
<dbReference type="GO" id="GO:0005684">
    <property type="term" value="C:U2-type spliceosomal complex"/>
    <property type="evidence" value="ECO:0007669"/>
    <property type="project" value="TreeGrafter"/>
</dbReference>
<organism evidence="2 3">
    <name type="scientific">Cottoperca gobio</name>
    <name type="common">Frogmouth</name>
    <name type="synonym">Aphritis gobio</name>
    <dbReference type="NCBI Taxonomy" id="56716"/>
    <lineage>
        <taxon>Eukaryota</taxon>
        <taxon>Metazoa</taxon>
        <taxon>Chordata</taxon>
        <taxon>Craniata</taxon>
        <taxon>Vertebrata</taxon>
        <taxon>Euteleostomi</taxon>
        <taxon>Actinopterygii</taxon>
        <taxon>Neopterygii</taxon>
        <taxon>Teleostei</taxon>
        <taxon>Neoteleostei</taxon>
        <taxon>Acanthomorphata</taxon>
        <taxon>Eupercaria</taxon>
        <taxon>Perciformes</taxon>
        <taxon>Notothenioidei</taxon>
        <taxon>Bovichtidae</taxon>
        <taxon>Cottoperca</taxon>
    </lineage>
</organism>
<dbReference type="GeneID" id="115020712"/>
<gene>
    <name evidence="3" type="primary">ccdc12</name>
</gene>
<dbReference type="PANTHER" id="PTHR31551">
    <property type="entry name" value="PRE-MRNA-SPLICING FACTOR CWF18"/>
    <property type="match status" value="1"/>
</dbReference>
<dbReference type="GO" id="GO:0071014">
    <property type="term" value="C:post-mRNA release spliceosomal complex"/>
    <property type="evidence" value="ECO:0007669"/>
    <property type="project" value="TreeGrafter"/>
</dbReference>
<reference evidence="3" key="1">
    <citation type="submission" date="2025-08" db="UniProtKB">
        <authorList>
            <consortium name="RefSeq"/>
        </authorList>
    </citation>
    <scope>IDENTIFICATION</scope>
</reference>
<name>A0A6J2RB30_COTGO</name>
<dbReference type="RefSeq" id="XP_029306495.1">
    <property type="nucleotide sequence ID" value="XM_029450635.1"/>
</dbReference>
<evidence type="ECO:0000256" key="1">
    <source>
        <dbReference type="SAM" id="MobiDB-lite"/>
    </source>
</evidence>
<feature type="region of interest" description="Disordered" evidence="1">
    <location>
        <begin position="32"/>
        <end position="95"/>
    </location>
</feature>
<dbReference type="AlphaFoldDB" id="A0A6J2RB30"/>
<dbReference type="InParanoid" id="A0A6J2RB30"/>
<dbReference type="InterPro" id="IPR013169">
    <property type="entry name" value="mRNA_splic_Cwf18-like"/>
</dbReference>
<protein>
    <submittedName>
        <fullName evidence="3">Coiled-coil domain-containing protein 12</fullName>
    </submittedName>
</protein>
<proteinExistence type="predicted"/>
<evidence type="ECO:0000313" key="3">
    <source>
        <dbReference type="RefSeq" id="XP_029306495.1"/>
    </source>
</evidence>
<dbReference type="Proteomes" id="UP000504630">
    <property type="component" value="Chromosome 16"/>
</dbReference>
<sequence length="176" mass="20230">MSEIIERRVAINMERNVGSLQEQALKRKERLKAIRDKQLHTGPEQEDGEPENKKASLDETIEERHRELKLRNYTPEDLELKERQVPKAKPASVEDKVKDQLEAANPEPVIEEVDLANLAPRKPDWDLKRDVAKKLEKLERRTQRAIAELIRDRLRGSEEELAEAVGAVGLEEGDSD</sequence>
<feature type="compositionally biased region" description="Basic and acidic residues" evidence="1">
    <location>
        <begin position="50"/>
        <end position="70"/>
    </location>
</feature>
<dbReference type="Pfam" id="PF08315">
    <property type="entry name" value="cwf18"/>
    <property type="match status" value="1"/>
</dbReference>
<dbReference type="OrthoDB" id="10261348at2759"/>
<accession>A0A6J2RB30</accession>
<keyword evidence="2" id="KW-1185">Reference proteome</keyword>